<sequence length="199" mass="21277">MNNKTFVEMFGFDHPAARLSEAVVIIIDMQREYLDGSVPVPDLHAAVKGAAELIARAHQHGTPVIHVLNKGPSGNLLFNEQGPYYAELPEIAAKPGDQIVVKHLPNAFAGTNLQALIENTGRKQLIIAGCTTHVCISATARAALDLGYKNTIVADATTSRDLDDGFGNRIAATVVKQVALAELRDAFSVIVKSADDLLI</sequence>
<dbReference type="InterPro" id="IPR036380">
    <property type="entry name" value="Isochorismatase-like_sf"/>
</dbReference>
<dbReference type="InterPro" id="IPR050272">
    <property type="entry name" value="Isochorismatase-like_hydrls"/>
</dbReference>
<gene>
    <name evidence="3" type="ORF">GCM10011613_27470</name>
</gene>
<dbReference type="RefSeq" id="WP_189419548.1">
    <property type="nucleotide sequence ID" value="NZ_BMYZ01000002.1"/>
</dbReference>
<proteinExistence type="predicted"/>
<dbReference type="Proteomes" id="UP000619761">
    <property type="component" value="Unassembled WGS sequence"/>
</dbReference>
<dbReference type="SUPFAM" id="SSF52499">
    <property type="entry name" value="Isochorismatase-like hydrolases"/>
    <property type="match status" value="1"/>
</dbReference>
<dbReference type="PANTHER" id="PTHR43540:SF15">
    <property type="entry name" value="BLR5631 PROTEIN"/>
    <property type="match status" value="1"/>
</dbReference>
<dbReference type="Gene3D" id="3.40.50.850">
    <property type="entry name" value="Isochorismatase-like"/>
    <property type="match status" value="1"/>
</dbReference>
<keyword evidence="4" id="KW-1185">Reference proteome</keyword>
<dbReference type="PANTHER" id="PTHR43540">
    <property type="entry name" value="PEROXYUREIDOACRYLATE/UREIDOACRYLATE AMIDOHYDROLASE-RELATED"/>
    <property type="match status" value="1"/>
</dbReference>
<accession>A0ABQ3B5R9</accession>
<comment type="caution">
    <text evidence="3">The sequence shown here is derived from an EMBL/GenBank/DDBJ whole genome shotgun (WGS) entry which is preliminary data.</text>
</comment>
<evidence type="ECO:0000313" key="3">
    <source>
        <dbReference type="EMBL" id="GGY80922.1"/>
    </source>
</evidence>
<organism evidence="3 4">
    <name type="scientific">Cellvibrio zantedeschiae</name>
    <dbReference type="NCBI Taxonomy" id="1237077"/>
    <lineage>
        <taxon>Bacteria</taxon>
        <taxon>Pseudomonadati</taxon>
        <taxon>Pseudomonadota</taxon>
        <taxon>Gammaproteobacteria</taxon>
        <taxon>Cellvibrionales</taxon>
        <taxon>Cellvibrionaceae</taxon>
        <taxon>Cellvibrio</taxon>
    </lineage>
</organism>
<evidence type="ECO:0000259" key="2">
    <source>
        <dbReference type="Pfam" id="PF00857"/>
    </source>
</evidence>
<protein>
    <submittedName>
        <fullName evidence="3">Isochorismatase</fullName>
    </submittedName>
</protein>
<name>A0ABQ3B5R9_9GAMM</name>
<dbReference type="CDD" id="cd01014">
    <property type="entry name" value="nicotinamidase_related"/>
    <property type="match status" value="1"/>
</dbReference>
<keyword evidence="1" id="KW-0378">Hydrolase</keyword>
<dbReference type="EMBL" id="BMYZ01000002">
    <property type="protein sequence ID" value="GGY80922.1"/>
    <property type="molecule type" value="Genomic_DNA"/>
</dbReference>
<reference evidence="4" key="1">
    <citation type="journal article" date="2019" name="Int. J. Syst. Evol. Microbiol.">
        <title>The Global Catalogue of Microorganisms (GCM) 10K type strain sequencing project: providing services to taxonomists for standard genome sequencing and annotation.</title>
        <authorList>
            <consortium name="The Broad Institute Genomics Platform"/>
            <consortium name="The Broad Institute Genome Sequencing Center for Infectious Disease"/>
            <person name="Wu L."/>
            <person name="Ma J."/>
        </authorList>
    </citation>
    <scope>NUCLEOTIDE SEQUENCE [LARGE SCALE GENOMIC DNA]</scope>
    <source>
        <strain evidence="4">KCTC 32239</strain>
    </source>
</reference>
<evidence type="ECO:0000313" key="4">
    <source>
        <dbReference type="Proteomes" id="UP000619761"/>
    </source>
</evidence>
<evidence type="ECO:0000256" key="1">
    <source>
        <dbReference type="ARBA" id="ARBA00022801"/>
    </source>
</evidence>
<dbReference type="Pfam" id="PF00857">
    <property type="entry name" value="Isochorismatase"/>
    <property type="match status" value="1"/>
</dbReference>
<dbReference type="InterPro" id="IPR000868">
    <property type="entry name" value="Isochorismatase-like_dom"/>
</dbReference>
<feature type="domain" description="Isochorismatase-like" evidence="2">
    <location>
        <begin position="23"/>
        <end position="164"/>
    </location>
</feature>